<keyword evidence="3" id="KW-1185">Reference proteome</keyword>
<dbReference type="Gene3D" id="3.40.630.30">
    <property type="match status" value="1"/>
</dbReference>
<proteinExistence type="predicted"/>
<dbReference type="PANTHER" id="PTHR43792">
    <property type="entry name" value="GNAT FAMILY, PUTATIVE (AFU_ORTHOLOGUE AFUA_3G00765)-RELATED-RELATED"/>
    <property type="match status" value="1"/>
</dbReference>
<dbReference type="AlphaFoldDB" id="A0A1H3DT36"/>
<keyword evidence="2" id="KW-0808">Transferase</keyword>
<name>A0A1H3DT36_9PSEU</name>
<evidence type="ECO:0000313" key="3">
    <source>
        <dbReference type="Proteomes" id="UP000199515"/>
    </source>
</evidence>
<evidence type="ECO:0000313" key="2">
    <source>
        <dbReference type="EMBL" id="SDX68844.1"/>
    </source>
</evidence>
<dbReference type="InterPro" id="IPR000182">
    <property type="entry name" value="GNAT_dom"/>
</dbReference>
<protein>
    <submittedName>
        <fullName evidence="2">Protein N-acetyltransferase, RimJ/RimL family</fullName>
    </submittedName>
</protein>
<dbReference type="Pfam" id="PF13302">
    <property type="entry name" value="Acetyltransf_3"/>
    <property type="match status" value="1"/>
</dbReference>
<feature type="domain" description="N-acetyltransferase" evidence="1">
    <location>
        <begin position="31"/>
        <end position="180"/>
    </location>
</feature>
<dbReference type="Proteomes" id="UP000199515">
    <property type="component" value="Unassembled WGS sequence"/>
</dbReference>
<accession>A0A1H3DT36</accession>
<sequence>MHIFLETERLVLRRFTSGDVDNLVGLDGDPEVMRYLTGGKPTSLEEIRDDYLPAFLSYYDRFDGYGFWAAIEKATGEFLGWFHFRPQPSDAPDDVELGYRLRKSAWGKGYGSEGSRALIDKGFTEFGVRRVYAQTMAINAGSRRVMEKCGLRFVKNFHLDWPDPIPGTEHGEVEYAITREEWAAR</sequence>
<dbReference type="InterPro" id="IPR016181">
    <property type="entry name" value="Acyl_CoA_acyltransferase"/>
</dbReference>
<dbReference type="PROSITE" id="PS51186">
    <property type="entry name" value="GNAT"/>
    <property type="match status" value="1"/>
</dbReference>
<dbReference type="STRING" id="589385.SAMN05421504_103485"/>
<dbReference type="RefSeq" id="WP_091289557.1">
    <property type="nucleotide sequence ID" value="NZ_FNON01000003.1"/>
</dbReference>
<evidence type="ECO:0000259" key="1">
    <source>
        <dbReference type="PROSITE" id="PS51186"/>
    </source>
</evidence>
<dbReference type="SUPFAM" id="SSF55729">
    <property type="entry name" value="Acyl-CoA N-acyltransferases (Nat)"/>
    <property type="match status" value="1"/>
</dbReference>
<dbReference type="InterPro" id="IPR051531">
    <property type="entry name" value="N-acetyltransferase"/>
</dbReference>
<dbReference type="EMBL" id="FNON01000003">
    <property type="protein sequence ID" value="SDX68844.1"/>
    <property type="molecule type" value="Genomic_DNA"/>
</dbReference>
<dbReference type="PANTHER" id="PTHR43792:SF16">
    <property type="entry name" value="N-ACETYLTRANSFERASE DOMAIN-CONTAINING PROTEIN"/>
    <property type="match status" value="1"/>
</dbReference>
<dbReference type="OrthoDB" id="3533156at2"/>
<reference evidence="2 3" key="1">
    <citation type="submission" date="2016-10" db="EMBL/GenBank/DDBJ databases">
        <authorList>
            <person name="de Groot N.N."/>
        </authorList>
    </citation>
    <scope>NUCLEOTIDE SEQUENCE [LARGE SCALE GENOMIC DNA]</scope>
    <source>
        <strain evidence="2 3">CPCC 202699</strain>
    </source>
</reference>
<gene>
    <name evidence="2" type="ORF">SAMN05421504_103485</name>
</gene>
<organism evidence="2 3">
    <name type="scientific">Amycolatopsis xylanica</name>
    <dbReference type="NCBI Taxonomy" id="589385"/>
    <lineage>
        <taxon>Bacteria</taxon>
        <taxon>Bacillati</taxon>
        <taxon>Actinomycetota</taxon>
        <taxon>Actinomycetes</taxon>
        <taxon>Pseudonocardiales</taxon>
        <taxon>Pseudonocardiaceae</taxon>
        <taxon>Amycolatopsis</taxon>
    </lineage>
</organism>
<dbReference type="GO" id="GO:0016747">
    <property type="term" value="F:acyltransferase activity, transferring groups other than amino-acyl groups"/>
    <property type="evidence" value="ECO:0007669"/>
    <property type="project" value="InterPro"/>
</dbReference>